<evidence type="ECO:0000256" key="6">
    <source>
        <dbReference type="ARBA" id="ARBA00023016"/>
    </source>
</evidence>
<dbReference type="InterPro" id="IPR023582">
    <property type="entry name" value="Impact"/>
</dbReference>
<dbReference type="InterPro" id="IPR020568">
    <property type="entry name" value="Ribosomal_Su5_D2-typ_SF"/>
</dbReference>
<evidence type="ECO:0000256" key="1">
    <source>
        <dbReference type="ARBA" id="ARBA00004496"/>
    </source>
</evidence>
<dbReference type="STRING" id="454130.A0A0U5GMM3"/>
<keyword evidence="3" id="KW-0963">Cytoplasm</keyword>
<keyword evidence="5" id="KW-0810">Translation regulation</keyword>
<dbReference type="GO" id="GO:0140469">
    <property type="term" value="P:GCN2-mediated signaling"/>
    <property type="evidence" value="ECO:0007669"/>
    <property type="project" value="TreeGrafter"/>
</dbReference>
<dbReference type="AlphaFoldDB" id="A0A0U5GMM3"/>
<comment type="similarity">
    <text evidence="2">Belongs to the IMPACT family.</text>
</comment>
<feature type="compositionally biased region" description="Basic and acidic residues" evidence="7">
    <location>
        <begin position="323"/>
        <end position="335"/>
    </location>
</feature>
<dbReference type="InterPro" id="IPR020569">
    <property type="entry name" value="UPF0029_Impact_CS"/>
</dbReference>
<evidence type="ECO:0000256" key="5">
    <source>
        <dbReference type="ARBA" id="ARBA00022845"/>
    </source>
</evidence>
<proteinExistence type="inferred from homology"/>
<dbReference type="InterPro" id="IPR001498">
    <property type="entry name" value="Impact_N"/>
</dbReference>
<keyword evidence="10" id="KW-1185">Reference proteome</keyword>
<evidence type="ECO:0000259" key="8">
    <source>
        <dbReference type="PROSITE" id="PS50908"/>
    </source>
</evidence>
<feature type="domain" description="RWD" evidence="8">
    <location>
        <begin position="14"/>
        <end position="126"/>
    </location>
</feature>
<accession>A0A0U5GMM3</accession>
<comment type="subcellular location">
    <subcellularLocation>
        <location evidence="1">Cytoplasm</location>
    </subcellularLocation>
</comment>
<dbReference type="GO" id="GO:0006446">
    <property type="term" value="P:regulation of translational initiation"/>
    <property type="evidence" value="ECO:0007669"/>
    <property type="project" value="TreeGrafter"/>
</dbReference>
<evidence type="ECO:0000256" key="3">
    <source>
        <dbReference type="ARBA" id="ARBA00022490"/>
    </source>
</evidence>
<feature type="region of interest" description="Disordered" evidence="7">
    <location>
        <begin position="323"/>
        <end position="342"/>
    </location>
</feature>
<dbReference type="Pfam" id="PF05773">
    <property type="entry name" value="RWD"/>
    <property type="match status" value="1"/>
</dbReference>
<sequence length="342" mass="36552">MSSALDIANSELADEVEAINAIYDPDTITISSSSSYTSSPSTSSTSPATAIKLQIPNHPNLSFLLAFEPTYPETPPKILGTASTAARGEGKIAIDVLEDILGRTYQPGAVCLFDVINEATEAFEELSIGGSSASVSANTEDTTSTTNASMTATANSSGGHGQDHITSLDTTLASLSLHETFGLTHPPDWILSEVVTEKKSVFVGRAAHVTSLDQAQAYLDYLLASDKKVASATHNISAWRIRQQKKPTSKDNNNTPGEMIIQDCDDDGETAAGGRLLHLMQLMDVWDVVVVVTRWYGGIHLGPDRFRIINAVGRDALVRGGFGREKEKENTGGEKGKKKGKR</sequence>
<dbReference type="CDD" id="cd23822">
    <property type="entry name" value="RWD_ScYIH1-like"/>
    <property type="match status" value="1"/>
</dbReference>
<dbReference type="Gene3D" id="3.10.110.10">
    <property type="entry name" value="Ubiquitin Conjugating Enzyme"/>
    <property type="match status" value="1"/>
</dbReference>
<evidence type="ECO:0000256" key="2">
    <source>
        <dbReference type="ARBA" id="ARBA00007665"/>
    </source>
</evidence>
<dbReference type="InterPro" id="IPR016135">
    <property type="entry name" value="UBQ-conjugating_enzyme/RWD"/>
</dbReference>
<evidence type="ECO:0000256" key="4">
    <source>
        <dbReference type="ARBA" id="ARBA00022491"/>
    </source>
</evidence>
<dbReference type="Gene3D" id="3.30.230.30">
    <property type="entry name" value="Impact, N-terminal domain"/>
    <property type="match status" value="1"/>
</dbReference>
<dbReference type="OrthoDB" id="69641at2759"/>
<dbReference type="EMBL" id="CDMC01000002">
    <property type="protein sequence ID" value="CEN60339.1"/>
    <property type="molecule type" value="Genomic_DNA"/>
</dbReference>
<keyword evidence="6" id="KW-0346">Stress response</keyword>
<dbReference type="OMA" id="HLMQVMD"/>
<evidence type="ECO:0000313" key="9">
    <source>
        <dbReference type="EMBL" id="CEN60339.1"/>
    </source>
</evidence>
<dbReference type="SUPFAM" id="SSF54211">
    <property type="entry name" value="Ribosomal protein S5 domain 2-like"/>
    <property type="match status" value="1"/>
</dbReference>
<dbReference type="Proteomes" id="UP000054771">
    <property type="component" value="Unassembled WGS sequence"/>
</dbReference>
<dbReference type="PANTHER" id="PTHR16301:SF25">
    <property type="entry name" value="PROTEIN IMPACT"/>
    <property type="match status" value="1"/>
</dbReference>
<dbReference type="InterPro" id="IPR006575">
    <property type="entry name" value="RWD_dom"/>
</dbReference>
<gene>
    <name evidence="9" type="ORF">ASPCAL02780</name>
</gene>
<protein>
    <submittedName>
        <fullName evidence="9">Putative Impact family protein</fullName>
    </submittedName>
</protein>
<dbReference type="SUPFAM" id="SSF54495">
    <property type="entry name" value="UBC-like"/>
    <property type="match status" value="1"/>
</dbReference>
<dbReference type="PANTHER" id="PTHR16301">
    <property type="entry name" value="IMPACT-RELATED"/>
    <property type="match status" value="1"/>
</dbReference>
<feature type="compositionally biased region" description="Low complexity" evidence="7">
    <location>
        <begin position="136"/>
        <end position="157"/>
    </location>
</feature>
<dbReference type="PROSITE" id="PS50908">
    <property type="entry name" value="RWD"/>
    <property type="match status" value="1"/>
</dbReference>
<dbReference type="GO" id="GO:0005737">
    <property type="term" value="C:cytoplasm"/>
    <property type="evidence" value="ECO:0007669"/>
    <property type="project" value="UniProtKB-SubCell"/>
</dbReference>
<organism evidence="9 10">
    <name type="scientific">Aspergillus calidoustus</name>
    <dbReference type="NCBI Taxonomy" id="454130"/>
    <lineage>
        <taxon>Eukaryota</taxon>
        <taxon>Fungi</taxon>
        <taxon>Dikarya</taxon>
        <taxon>Ascomycota</taxon>
        <taxon>Pezizomycotina</taxon>
        <taxon>Eurotiomycetes</taxon>
        <taxon>Eurotiomycetidae</taxon>
        <taxon>Eurotiales</taxon>
        <taxon>Aspergillaceae</taxon>
        <taxon>Aspergillus</taxon>
        <taxon>Aspergillus subgen. Nidulantes</taxon>
    </lineage>
</organism>
<dbReference type="PROSITE" id="PS00910">
    <property type="entry name" value="UPF0029"/>
    <property type="match status" value="1"/>
</dbReference>
<dbReference type="Pfam" id="PF01205">
    <property type="entry name" value="Impact_N"/>
    <property type="match status" value="1"/>
</dbReference>
<evidence type="ECO:0000313" key="10">
    <source>
        <dbReference type="Proteomes" id="UP000054771"/>
    </source>
</evidence>
<keyword evidence="4" id="KW-0678">Repressor</keyword>
<feature type="region of interest" description="Disordered" evidence="7">
    <location>
        <begin position="130"/>
        <end position="163"/>
    </location>
</feature>
<dbReference type="InterPro" id="IPR036956">
    <property type="entry name" value="Impact_N_sf"/>
</dbReference>
<reference evidence="10" key="1">
    <citation type="journal article" date="2016" name="Genome Announc.">
        <title>Draft genome sequences of fungus Aspergillus calidoustus.</title>
        <authorList>
            <person name="Horn F."/>
            <person name="Linde J."/>
            <person name="Mattern D.J."/>
            <person name="Walther G."/>
            <person name="Guthke R."/>
            <person name="Scherlach K."/>
            <person name="Martin K."/>
            <person name="Brakhage A.A."/>
            <person name="Petzke L."/>
            <person name="Valiante V."/>
        </authorList>
    </citation>
    <scope>NUCLEOTIDE SEQUENCE [LARGE SCALE GENOMIC DNA]</scope>
    <source>
        <strain evidence="10">SF006504</strain>
    </source>
</reference>
<evidence type="ECO:0000256" key="7">
    <source>
        <dbReference type="SAM" id="MobiDB-lite"/>
    </source>
</evidence>
<name>A0A0U5GMM3_ASPCI</name>